<sequence>MTWQTRYDFQEHLEGQVLSNDGVRVEDESYGEENQDGLSRKYL</sequence>
<accession>W4LW14</accession>
<evidence type="ECO:0000313" key="3">
    <source>
        <dbReference type="Proteomes" id="UP000019141"/>
    </source>
</evidence>
<feature type="region of interest" description="Disordered" evidence="1">
    <location>
        <begin position="18"/>
        <end position="43"/>
    </location>
</feature>
<keyword evidence="3" id="KW-1185">Reference proteome</keyword>
<dbReference type="HOGENOM" id="CLU_3231109_0_0_7"/>
<protein>
    <submittedName>
        <fullName evidence="2">Uncharacterized protein</fullName>
    </submittedName>
</protein>
<reference evidence="2 3" key="1">
    <citation type="journal article" date="2014" name="Nature">
        <title>An environmental bacterial taxon with a large and distinct metabolic repertoire.</title>
        <authorList>
            <person name="Wilson M.C."/>
            <person name="Mori T."/>
            <person name="Ruckert C."/>
            <person name="Uria A.R."/>
            <person name="Helf M.J."/>
            <person name="Takada K."/>
            <person name="Gernert C."/>
            <person name="Steffens U.A."/>
            <person name="Heycke N."/>
            <person name="Schmitt S."/>
            <person name="Rinke C."/>
            <person name="Helfrich E.J."/>
            <person name="Brachmann A.O."/>
            <person name="Gurgui C."/>
            <person name="Wakimoto T."/>
            <person name="Kracht M."/>
            <person name="Crusemann M."/>
            <person name="Hentschel U."/>
            <person name="Abe I."/>
            <person name="Matsunaga S."/>
            <person name="Kalinowski J."/>
            <person name="Takeyama H."/>
            <person name="Piel J."/>
        </authorList>
    </citation>
    <scope>NUCLEOTIDE SEQUENCE [LARGE SCALE GENOMIC DNA]</scope>
    <source>
        <strain evidence="3">TSY1</strain>
    </source>
</reference>
<dbReference type="EMBL" id="AZHW01000176">
    <property type="protein sequence ID" value="ETX02095.1"/>
    <property type="molecule type" value="Genomic_DNA"/>
</dbReference>
<evidence type="ECO:0000256" key="1">
    <source>
        <dbReference type="SAM" id="MobiDB-lite"/>
    </source>
</evidence>
<dbReference type="AlphaFoldDB" id="W4LW14"/>
<proteinExistence type="predicted"/>
<evidence type="ECO:0000313" key="2">
    <source>
        <dbReference type="EMBL" id="ETX02095.1"/>
    </source>
</evidence>
<comment type="caution">
    <text evidence="2">The sequence shown here is derived from an EMBL/GenBank/DDBJ whole genome shotgun (WGS) entry which is preliminary data.</text>
</comment>
<dbReference type="Proteomes" id="UP000019141">
    <property type="component" value="Unassembled WGS sequence"/>
</dbReference>
<organism evidence="2 3">
    <name type="scientific">Entotheonella factor</name>
    <dbReference type="NCBI Taxonomy" id="1429438"/>
    <lineage>
        <taxon>Bacteria</taxon>
        <taxon>Pseudomonadati</taxon>
        <taxon>Nitrospinota/Tectimicrobiota group</taxon>
        <taxon>Candidatus Tectimicrobiota</taxon>
        <taxon>Candidatus Entotheonellia</taxon>
        <taxon>Candidatus Entotheonellales</taxon>
        <taxon>Candidatus Entotheonellaceae</taxon>
        <taxon>Candidatus Entotheonella</taxon>
    </lineage>
</organism>
<name>W4LW14_ENTF1</name>
<gene>
    <name evidence="2" type="ORF">ETSY1_04780</name>
</gene>